<comment type="caution">
    <text evidence="3">The sequence shown here is derived from an EMBL/GenBank/DDBJ whole genome shotgun (WGS) entry which is preliminary data.</text>
</comment>
<evidence type="ECO:0000256" key="1">
    <source>
        <dbReference type="SAM" id="Phobius"/>
    </source>
</evidence>
<keyword evidence="1" id="KW-0812">Transmembrane</keyword>
<keyword evidence="4" id="KW-1185">Reference proteome</keyword>
<evidence type="ECO:0000313" key="3">
    <source>
        <dbReference type="EMBL" id="KAL1525151.1"/>
    </source>
</evidence>
<dbReference type="PANTHER" id="PTHR24209:SF7">
    <property type="entry name" value="PROTEIN DA1-RELATED 2"/>
    <property type="match status" value="1"/>
</dbReference>
<dbReference type="Pfam" id="PF12315">
    <property type="entry name" value="DA1-like"/>
    <property type="match status" value="1"/>
</dbReference>
<proteinExistence type="predicted"/>
<dbReference type="InterPro" id="IPR022087">
    <property type="entry name" value="DA1-like_dom"/>
</dbReference>
<dbReference type="Proteomes" id="UP001515480">
    <property type="component" value="Unassembled WGS sequence"/>
</dbReference>
<feature type="transmembrane region" description="Helical" evidence="1">
    <location>
        <begin position="54"/>
        <end position="76"/>
    </location>
</feature>
<gene>
    <name evidence="3" type="ORF">AB1Y20_020022</name>
</gene>
<sequence length="288" mass="32322">MLLLLPLRTRPSRSSRLWRRCSDLTSLHPPPSLTPAQQQHALILKARAAERARFGLTVWQLLGAGLVGVGLAFQWWSESLLPRRDDTRHHLTLPAAGAVVSHEEAHALLTDVRLALERHGIGLGHARLPVLVAPDLMGRQGFVVKEHGARHTRRVRSIRLQPGLDAMRASHVLAHEFMRAWLWLQGFPEMDSHTEEGLCELVAYLYLLSSLREPREGAAMKCTEAELRHQIYTIEASMHSPSKAGFRRTIESLRGRKLHDLLSFVRQHGHLPPPLPPGTLGLGFDELV</sequence>
<dbReference type="AlphaFoldDB" id="A0AB34JWS1"/>
<evidence type="ECO:0000259" key="2">
    <source>
        <dbReference type="Pfam" id="PF12315"/>
    </source>
</evidence>
<dbReference type="EMBL" id="JBGBPQ010000004">
    <property type="protein sequence ID" value="KAL1525151.1"/>
    <property type="molecule type" value="Genomic_DNA"/>
</dbReference>
<dbReference type="InterPro" id="IPR045218">
    <property type="entry name" value="DA1-like"/>
</dbReference>
<keyword evidence="1" id="KW-1133">Transmembrane helix</keyword>
<evidence type="ECO:0000313" key="4">
    <source>
        <dbReference type="Proteomes" id="UP001515480"/>
    </source>
</evidence>
<keyword evidence="1" id="KW-0472">Membrane</keyword>
<protein>
    <recommendedName>
        <fullName evidence="2">Protein DA1-like domain-containing protein</fullName>
    </recommendedName>
</protein>
<accession>A0AB34JWS1</accession>
<reference evidence="3 4" key="1">
    <citation type="journal article" date="2024" name="Science">
        <title>Giant polyketide synthase enzymes in the biosynthesis of giant marine polyether toxins.</title>
        <authorList>
            <person name="Fallon T.R."/>
            <person name="Shende V.V."/>
            <person name="Wierzbicki I.H."/>
            <person name="Pendleton A.L."/>
            <person name="Watervoot N.F."/>
            <person name="Auber R.P."/>
            <person name="Gonzalez D.J."/>
            <person name="Wisecaver J.H."/>
            <person name="Moore B.S."/>
        </authorList>
    </citation>
    <scope>NUCLEOTIDE SEQUENCE [LARGE SCALE GENOMIC DNA]</scope>
    <source>
        <strain evidence="3 4">12B1</strain>
    </source>
</reference>
<dbReference type="PANTHER" id="PTHR24209">
    <property type="entry name" value="PROTEIN DA1-RELATED 2"/>
    <property type="match status" value="1"/>
</dbReference>
<name>A0AB34JWS1_PRYPA</name>
<feature type="domain" description="Protein DA1-like" evidence="2">
    <location>
        <begin position="148"/>
        <end position="232"/>
    </location>
</feature>
<organism evidence="3 4">
    <name type="scientific">Prymnesium parvum</name>
    <name type="common">Toxic golden alga</name>
    <dbReference type="NCBI Taxonomy" id="97485"/>
    <lineage>
        <taxon>Eukaryota</taxon>
        <taxon>Haptista</taxon>
        <taxon>Haptophyta</taxon>
        <taxon>Prymnesiophyceae</taxon>
        <taxon>Prymnesiales</taxon>
        <taxon>Prymnesiaceae</taxon>
        <taxon>Prymnesium</taxon>
    </lineage>
</organism>